<dbReference type="EMBL" id="QOCR01000004">
    <property type="protein sequence ID" value="RHW49945.1"/>
    <property type="molecule type" value="Genomic_DNA"/>
</dbReference>
<dbReference type="Gene3D" id="3.40.190.80">
    <property type="match status" value="1"/>
</dbReference>
<keyword evidence="2" id="KW-0378">Hydrolase</keyword>
<dbReference type="CDD" id="cd01637">
    <property type="entry name" value="IMPase_like"/>
    <property type="match status" value="1"/>
</dbReference>
<reference evidence="5 6" key="1">
    <citation type="submission" date="2018-07" db="EMBL/GenBank/DDBJ databases">
        <title>Genome sequences of six Lactobacillus spp. isolated from bumble bee guts.</title>
        <authorList>
            <person name="Motta E.V.S."/>
            <person name="Moran N.A."/>
        </authorList>
    </citation>
    <scope>NUCLEOTIDE SEQUENCE [LARGE SCALE GENOMIC DNA]</scope>
    <source>
        <strain evidence="5 6">BI-1.1</strain>
    </source>
</reference>
<evidence type="ECO:0000256" key="4">
    <source>
        <dbReference type="PIRSR" id="PIRSR600760-2"/>
    </source>
</evidence>
<proteinExistence type="predicted"/>
<dbReference type="Gene3D" id="3.30.540.10">
    <property type="entry name" value="Fructose-1,6-Bisphosphatase, subunit A, domain 1"/>
    <property type="match status" value="1"/>
</dbReference>
<dbReference type="AlphaFoldDB" id="A0A3R6XUT5"/>
<dbReference type="GO" id="GO:0046872">
    <property type="term" value="F:metal ion binding"/>
    <property type="evidence" value="ECO:0007669"/>
    <property type="project" value="UniProtKB-KW"/>
</dbReference>
<dbReference type="OrthoDB" id="9772456at2"/>
<feature type="binding site" evidence="4">
    <location>
        <position position="86"/>
    </location>
    <ligand>
        <name>Mg(2+)</name>
        <dbReference type="ChEBI" id="CHEBI:18420"/>
        <label>1</label>
        <note>catalytic</note>
    </ligand>
</feature>
<evidence type="ECO:0000256" key="3">
    <source>
        <dbReference type="ARBA" id="ARBA00022842"/>
    </source>
</evidence>
<feature type="binding site" evidence="4">
    <location>
        <position position="68"/>
    </location>
    <ligand>
        <name>Mg(2+)</name>
        <dbReference type="ChEBI" id="CHEBI:18420"/>
        <label>1</label>
        <note>catalytic</note>
    </ligand>
</feature>
<dbReference type="InterPro" id="IPR000760">
    <property type="entry name" value="Inositol_monophosphatase-like"/>
</dbReference>
<organism evidence="5 6">
    <name type="scientific">Bombilactobacillus bombi</name>
    <dbReference type="NCBI Taxonomy" id="1303590"/>
    <lineage>
        <taxon>Bacteria</taxon>
        <taxon>Bacillati</taxon>
        <taxon>Bacillota</taxon>
        <taxon>Bacilli</taxon>
        <taxon>Lactobacillales</taxon>
        <taxon>Lactobacillaceae</taxon>
        <taxon>Bombilactobacillus</taxon>
    </lineage>
</organism>
<name>A0A3R6XUT5_9LACO</name>
<dbReference type="PRINTS" id="PR00377">
    <property type="entry name" value="IMPHPHTASES"/>
</dbReference>
<keyword evidence="6" id="KW-1185">Reference proteome</keyword>
<comment type="caution">
    <text evidence="5">The sequence shown here is derived from an EMBL/GenBank/DDBJ whole genome shotgun (WGS) entry which is preliminary data.</text>
</comment>
<feature type="binding site" evidence="4">
    <location>
        <position position="89"/>
    </location>
    <ligand>
        <name>Mg(2+)</name>
        <dbReference type="ChEBI" id="CHEBI:18420"/>
        <label>1</label>
        <note>catalytic</note>
    </ligand>
</feature>
<dbReference type="Proteomes" id="UP000284109">
    <property type="component" value="Unassembled WGS sequence"/>
</dbReference>
<dbReference type="GO" id="GO:0008934">
    <property type="term" value="F:inositol monophosphate 1-phosphatase activity"/>
    <property type="evidence" value="ECO:0007669"/>
    <property type="project" value="TreeGrafter"/>
</dbReference>
<evidence type="ECO:0000313" key="6">
    <source>
        <dbReference type="Proteomes" id="UP000284109"/>
    </source>
</evidence>
<evidence type="ECO:0000256" key="1">
    <source>
        <dbReference type="ARBA" id="ARBA00022723"/>
    </source>
</evidence>
<dbReference type="Pfam" id="PF00459">
    <property type="entry name" value="Inositol_P"/>
    <property type="match status" value="1"/>
</dbReference>
<dbReference type="GO" id="GO:0007165">
    <property type="term" value="P:signal transduction"/>
    <property type="evidence" value="ECO:0007669"/>
    <property type="project" value="TreeGrafter"/>
</dbReference>
<keyword evidence="1 4" id="KW-0479">Metal-binding</keyword>
<protein>
    <submittedName>
        <fullName evidence="5">Inositol monophosphatase family protein</fullName>
    </submittedName>
</protein>
<dbReference type="SUPFAM" id="SSF56655">
    <property type="entry name" value="Carbohydrate phosphatase"/>
    <property type="match status" value="1"/>
</dbReference>
<sequence length="257" mass="28355">MTDIITIQNNVLTILEKVKMQLRTNPHFDSVKTKSNQNDLVTNRDIQIEKEIVAYLNEKFPNAKIISEEGFGNHPLDLSGLVFFVDPIDGTMNFVKSHDQFASMIGVYNNGQPLFGAILDVIQDQIYYGGPSIGAFVNNQKIPILADPPLNEVLITVSNHLLQSEMPKYQKLVAKSSGLRILGSAGIVFTRLLLGKEYLYIGKFKPWDLAAGLAIGQAIGINATTIDEKPINMIKSQLVIVGTRCATQQALDVISRV</sequence>
<keyword evidence="3 4" id="KW-0460">Magnesium</keyword>
<evidence type="ECO:0000313" key="5">
    <source>
        <dbReference type="EMBL" id="RHW49945.1"/>
    </source>
</evidence>
<feature type="binding site" evidence="4">
    <location>
        <position position="208"/>
    </location>
    <ligand>
        <name>Mg(2+)</name>
        <dbReference type="ChEBI" id="CHEBI:18420"/>
        <label>1</label>
        <note>catalytic</note>
    </ligand>
</feature>
<accession>A0A3R6XUT5</accession>
<dbReference type="GO" id="GO:0006020">
    <property type="term" value="P:inositol metabolic process"/>
    <property type="evidence" value="ECO:0007669"/>
    <property type="project" value="TreeGrafter"/>
</dbReference>
<evidence type="ECO:0000256" key="2">
    <source>
        <dbReference type="ARBA" id="ARBA00022801"/>
    </source>
</evidence>
<dbReference type="PANTHER" id="PTHR20854:SF4">
    <property type="entry name" value="INOSITOL-1-MONOPHOSPHATASE-RELATED"/>
    <property type="match status" value="1"/>
</dbReference>
<dbReference type="PROSITE" id="PS00629">
    <property type="entry name" value="IMP_1"/>
    <property type="match status" value="1"/>
</dbReference>
<dbReference type="PANTHER" id="PTHR20854">
    <property type="entry name" value="INOSITOL MONOPHOSPHATASE"/>
    <property type="match status" value="1"/>
</dbReference>
<dbReference type="InterPro" id="IPR020583">
    <property type="entry name" value="Inositol_monoP_metal-BS"/>
</dbReference>
<gene>
    <name evidence="5" type="ORF">DS831_07220</name>
</gene>
<comment type="cofactor">
    <cofactor evidence="4">
        <name>Mg(2+)</name>
        <dbReference type="ChEBI" id="CHEBI:18420"/>
    </cofactor>
</comment>
<dbReference type="RefSeq" id="WP_118902026.1">
    <property type="nucleotide sequence ID" value="NZ_QOCR01000004.1"/>
</dbReference>
<feature type="binding site" evidence="4">
    <location>
        <position position="88"/>
    </location>
    <ligand>
        <name>Mg(2+)</name>
        <dbReference type="ChEBI" id="CHEBI:18420"/>
        <label>1</label>
        <note>catalytic</note>
    </ligand>
</feature>